<dbReference type="Pfam" id="PF13676">
    <property type="entry name" value="TIR_2"/>
    <property type="match status" value="1"/>
</dbReference>
<comment type="subcellular location">
    <subcellularLocation>
        <location evidence="1">Membrane</location>
        <topology evidence="1">Single-pass type I membrane protein</topology>
    </subcellularLocation>
</comment>
<dbReference type="Gene3D" id="3.80.10.10">
    <property type="entry name" value="Ribonuclease Inhibitor"/>
    <property type="match status" value="1"/>
</dbReference>
<name>A0ABQ9FI52_TEGGR</name>
<keyword evidence="4 11" id="KW-0812">Transmembrane</keyword>
<dbReference type="PANTHER" id="PTHR24365:SF541">
    <property type="entry name" value="PROTEIN TOLL-RELATED"/>
    <property type="match status" value="1"/>
</dbReference>
<keyword evidence="8 11" id="KW-0472">Membrane</keyword>
<dbReference type="SMART" id="SM00255">
    <property type="entry name" value="TIR"/>
    <property type="match status" value="1"/>
</dbReference>
<keyword evidence="7 11" id="KW-1133">Transmembrane helix</keyword>
<dbReference type="SUPFAM" id="SSF52058">
    <property type="entry name" value="L domain-like"/>
    <property type="match status" value="2"/>
</dbReference>
<feature type="signal peptide" evidence="12">
    <location>
        <begin position="1"/>
        <end position="30"/>
    </location>
</feature>
<dbReference type="EMBL" id="JARBDR010000337">
    <property type="protein sequence ID" value="KAJ8315403.1"/>
    <property type="molecule type" value="Genomic_DNA"/>
</dbReference>
<comment type="caution">
    <text evidence="14">The sequence shown here is derived from an EMBL/GenBank/DDBJ whole genome shotgun (WGS) entry which is preliminary data.</text>
</comment>
<proteinExistence type="inferred from homology"/>
<keyword evidence="6" id="KW-0677">Repeat</keyword>
<protein>
    <recommendedName>
        <fullName evidence="13">TIR domain-containing protein</fullName>
    </recommendedName>
</protein>
<gene>
    <name evidence="14" type="ORF">KUTeg_007553</name>
</gene>
<dbReference type="PIRSF" id="PIRSF037595">
    <property type="entry name" value="Toll-like_receptor"/>
    <property type="match status" value="1"/>
</dbReference>
<dbReference type="SMART" id="SM00369">
    <property type="entry name" value="LRR_TYP"/>
    <property type="match status" value="5"/>
</dbReference>
<keyword evidence="10" id="KW-0325">Glycoprotein</keyword>
<organism evidence="14 15">
    <name type="scientific">Tegillarca granosa</name>
    <name type="common">Malaysian cockle</name>
    <name type="synonym">Anadara granosa</name>
    <dbReference type="NCBI Taxonomy" id="220873"/>
    <lineage>
        <taxon>Eukaryota</taxon>
        <taxon>Metazoa</taxon>
        <taxon>Spiralia</taxon>
        <taxon>Lophotrochozoa</taxon>
        <taxon>Mollusca</taxon>
        <taxon>Bivalvia</taxon>
        <taxon>Autobranchia</taxon>
        <taxon>Pteriomorphia</taxon>
        <taxon>Arcoida</taxon>
        <taxon>Arcoidea</taxon>
        <taxon>Arcidae</taxon>
        <taxon>Tegillarca</taxon>
    </lineage>
</organism>
<reference evidence="14 15" key="1">
    <citation type="submission" date="2022-12" db="EMBL/GenBank/DDBJ databases">
        <title>Chromosome-level genome of Tegillarca granosa.</title>
        <authorList>
            <person name="Kim J."/>
        </authorList>
    </citation>
    <scope>NUCLEOTIDE SEQUENCE [LARGE SCALE GENOMIC DNA]</scope>
    <source>
        <strain evidence="14">Teg-2019</strain>
        <tissue evidence="14">Adductor muscle</tissue>
    </source>
</reference>
<dbReference type="Gene3D" id="3.40.50.10140">
    <property type="entry name" value="Toll/interleukin-1 receptor homology (TIR) domain"/>
    <property type="match status" value="1"/>
</dbReference>
<evidence type="ECO:0000256" key="12">
    <source>
        <dbReference type="SAM" id="SignalP"/>
    </source>
</evidence>
<dbReference type="InterPro" id="IPR001611">
    <property type="entry name" value="Leu-rich_rpt"/>
</dbReference>
<evidence type="ECO:0000313" key="14">
    <source>
        <dbReference type="EMBL" id="KAJ8315403.1"/>
    </source>
</evidence>
<evidence type="ECO:0000256" key="4">
    <source>
        <dbReference type="ARBA" id="ARBA00022692"/>
    </source>
</evidence>
<dbReference type="InterPro" id="IPR003591">
    <property type="entry name" value="Leu-rich_rpt_typical-subtyp"/>
</dbReference>
<evidence type="ECO:0000256" key="11">
    <source>
        <dbReference type="SAM" id="Phobius"/>
    </source>
</evidence>
<dbReference type="InterPro" id="IPR000157">
    <property type="entry name" value="TIR_dom"/>
</dbReference>
<dbReference type="PANTHER" id="PTHR24365">
    <property type="entry name" value="TOLL-LIKE RECEPTOR"/>
    <property type="match status" value="1"/>
</dbReference>
<dbReference type="InterPro" id="IPR035897">
    <property type="entry name" value="Toll_tir_struct_dom_sf"/>
</dbReference>
<evidence type="ECO:0000256" key="8">
    <source>
        <dbReference type="ARBA" id="ARBA00023136"/>
    </source>
</evidence>
<dbReference type="Proteomes" id="UP001217089">
    <property type="component" value="Unassembled WGS sequence"/>
</dbReference>
<evidence type="ECO:0000256" key="6">
    <source>
        <dbReference type="ARBA" id="ARBA00022737"/>
    </source>
</evidence>
<evidence type="ECO:0000256" key="1">
    <source>
        <dbReference type="ARBA" id="ARBA00004479"/>
    </source>
</evidence>
<evidence type="ECO:0000259" key="13">
    <source>
        <dbReference type="PROSITE" id="PS50104"/>
    </source>
</evidence>
<evidence type="ECO:0000313" key="15">
    <source>
        <dbReference type="Proteomes" id="UP001217089"/>
    </source>
</evidence>
<evidence type="ECO:0000256" key="5">
    <source>
        <dbReference type="ARBA" id="ARBA00022729"/>
    </source>
</evidence>
<evidence type="ECO:0000256" key="3">
    <source>
        <dbReference type="ARBA" id="ARBA00022614"/>
    </source>
</evidence>
<keyword evidence="9" id="KW-0675">Receptor</keyword>
<evidence type="ECO:0000256" key="9">
    <source>
        <dbReference type="ARBA" id="ARBA00023170"/>
    </source>
</evidence>
<comment type="similarity">
    <text evidence="2">Belongs to the Toll-like receptor family.</text>
</comment>
<dbReference type="InterPro" id="IPR032675">
    <property type="entry name" value="LRR_dom_sf"/>
</dbReference>
<evidence type="ECO:0000256" key="2">
    <source>
        <dbReference type="ARBA" id="ARBA00009634"/>
    </source>
</evidence>
<evidence type="ECO:0000256" key="10">
    <source>
        <dbReference type="ARBA" id="ARBA00023180"/>
    </source>
</evidence>
<accession>A0ABQ9FI52</accession>
<feature type="domain" description="TIR" evidence="13">
    <location>
        <begin position="713"/>
        <end position="853"/>
    </location>
</feature>
<keyword evidence="3" id="KW-0433">Leucine-rich repeat</keyword>
<evidence type="ECO:0000256" key="7">
    <source>
        <dbReference type="ARBA" id="ARBA00022989"/>
    </source>
</evidence>
<dbReference type="Pfam" id="PF13855">
    <property type="entry name" value="LRR_8"/>
    <property type="match status" value="1"/>
</dbReference>
<sequence length="855" mass="98908">MIGLCFYTYITKMSIVCLLMLAFITEICLATPPYNLHEINCTEILNEDGDHFDCSKRNFTHIPNWFPSNMTELDISINPLRTIPDNSFIHVPNLKRLIMNNCRIRKLGNRSFKGLSRLYFLDLSSNLLQVKGISKYSFEPLISLTDLFITNNSFHIETRYPDEAMSYLRNLTHLSIEAVSRVKFGKGFKKMTSLTSLELVFFMDQSFIITNESLISVCMGSLKRLKIFIKDGRLDLIDIGAFNYCRSLKELKVDTSINSDLKMVLKSLFGLQGHSMESLLLSNLNERFRINPISITPTDFQYLKNICTKRIDISLNHIKIDASFAKALLSIKRRECFEEINISDNIFAYEFSPFEILLTRFVNLRSLFIDRMKKLGNNFAFHNSPRRSMIDPGNGNRNNFNQFDGNGRIDIFLSLNIEMLSMTFMRTHGVYIPIVTLHGGKVKTLDLSYASFDSCNGELRGLSVITYFSMSGWNCNKLGANLINNMTTLEVLEAEESQLGEGFSRNLGQTFLRGLKKLSVIKLSKNALTNLHEEFFLDQHQLLQKVYIGHNKFQSIPFDVSLFSKLQFIDLSNNSISTISKSEQKALDNLMKKTGVVLTLDLSGNMIQCTCNNLDFLRWMNKTNINLKNLDQTLCVDDKQTVKNVFEILNNIDTFRRECTTEFWLMFSSISVTILIAGLILSVLGYRYRFVLEYFILRIKRRLKKYKPLEDYFEYDVFVSYSSLDSDWVTNCLYVKLSEEFNVCLYDKDFVPGVPITENIMNAIDSSRKVMFIITENFLNSSWGNYEMEMTRMHAFQNGRDNMVVVLLKDDIDVSDMPKALRSLWWKIVCLQWSDRYLPGEEDLFWAKARESILH</sequence>
<keyword evidence="5 12" id="KW-0732">Signal</keyword>
<dbReference type="PROSITE" id="PS51450">
    <property type="entry name" value="LRR"/>
    <property type="match status" value="1"/>
</dbReference>
<dbReference type="SUPFAM" id="SSF52200">
    <property type="entry name" value="Toll/Interleukin receptor TIR domain"/>
    <property type="match status" value="1"/>
</dbReference>
<feature type="transmembrane region" description="Helical" evidence="11">
    <location>
        <begin position="663"/>
        <end position="686"/>
    </location>
</feature>
<keyword evidence="15" id="KW-1185">Reference proteome</keyword>
<dbReference type="InterPro" id="IPR017241">
    <property type="entry name" value="Toll-like_receptor"/>
</dbReference>
<dbReference type="PROSITE" id="PS50104">
    <property type="entry name" value="TIR"/>
    <property type="match status" value="1"/>
</dbReference>
<feature type="chain" id="PRO_5045949538" description="TIR domain-containing protein" evidence="12">
    <location>
        <begin position="31"/>
        <end position="855"/>
    </location>
</feature>